<dbReference type="GO" id="GO:0004519">
    <property type="term" value="F:endonuclease activity"/>
    <property type="evidence" value="ECO:0007669"/>
    <property type="project" value="UniProtKB-KW"/>
</dbReference>
<dbReference type="InterPro" id="IPR043502">
    <property type="entry name" value="DNA/RNA_pol_sf"/>
</dbReference>
<evidence type="ECO:0000256" key="2">
    <source>
        <dbReference type="ARBA" id="ARBA00022695"/>
    </source>
</evidence>
<dbReference type="AlphaFoldDB" id="A0A0N5C4H9"/>
<dbReference type="InterPro" id="IPR036397">
    <property type="entry name" value="RNaseH_sf"/>
</dbReference>
<dbReference type="PROSITE" id="PS50994">
    <property type="entry name" value="INTEGRASE"/>
    <property type="match status" value="1"/>
</dbReference>
<keyword evidence="4" id="KW-0255">Endonuclease</keyword>
<dbReference type="PROSITE" id="PS50878">
    <property type="entry name" value="RT_POL"/>
    <property type="match status" value="1"/>
</dbReference>
<evidence type="ECO:0000259" key="6">
    <source>
        <dbReference type="PROSITE" id="PS50994"/>
    </source>
</evidence>
<keyword evidence="1" id="KW-0808">Transferase</keyword>
<dbReference type="GO" id="GO:0042575">
    <property type="term" value="C:DNA polymerase complex"/>
    <property type="evidence" value="ECO:0007669"/>
    <property type="project" value="UniProtKB-ARBA"/>
</dbReference>
<dbReference type="Gene3D" id="2.40.70.10">
    <property type="entry name" value="Acid Proteases"/>
    <property type="match status" value="1"/>
</dbReference>
<feature type="domain" description="Reverse transcriptase" evidence="5">
    <location>
        <begin position="182"/>
        <end position="365"/>
    </location>
</feature>
<evidence type="ECO:0000259" key="5">
    <source>
        <dbReference type="PROSITE" id="PS50878"/>
    </source>
</evidence>
<keyword evidence="3" id="KW-0540">Nuclease</keyword>
<dbReference type="STRING" id="174720.A0A0N5C4H9"/>
<dbReference type="PANTHER" id="PTHR37984:SF5">
    <property type="entry name" value="PROTEIN NYNRIN-LIKE"/>
    <property type="match status" value="1"/>
</dbReference>
<evidence type="ECO:0000256" key="4">
    <source>
        <dbReference type="ARBA" id="ARBA00022759"/>
    </source>
</evidence>
<dbReference type="Pfam" id="PF00078">
    <property type="entry name" value="RVT_1"/>
    <property type="match status" value="1"/>
</dbReference>
<name>A0A0N5C4H9_STREA</name>
<dbReference type="InterPro" id="IPR021109">
    <property type="entry name" value="Peptidase_aspartic_dom_sf"/>
</dbReference>
<dbReference type="GO" id="GO:0015074">
    <property type="term" value="P:DNA integration"/>
    <property type="evidence" value="ECO:0007669"/>
    <property type="project" value="InterPro"/>
</dbReference>
<dbReference type="InterPro" id="IPR012337">
    <property type="entry name" value="RNaseH-like_sf"/>
</dbReference>
<dbReference type="InterPro" id="IPR043128">
    <property type="entry name" value="Rev_trsase/Diguanyl_cyclase"/>
</dbReference>
<evidence type="ECO:0000256" key="1">
    <source>
        <dbReference type="ARBA" id="ARBA00022679"/>
    </source>
</evidence>
<keyword evidence="7" id="KW-1185">Reference proteome</keyword>
<feature type="domain" description="Integrase catalytic" evidence="6">
    <location>
        <begin position="455"/>
        <end position="620"/>
    </location>
</feature>
<reference evidence="8" key="1">
    <citation type="submission" date="2017-02" db="UniProtKB">
        <authorList>
            <consortium name="WormBaseParasite"/>
        </authorList>
    </citation>
    <scope>IDENTIFICATION</scope>
</reference>
<dbReference type="WBParaSite" id="SPAL_0001286100.1">
    <property type="protein sequence ID" value="SPAL_0001286100.1"/>
    <property type="gene ID" value="SPAL_0001286100"/>
</dbReference>
<dbReference type="Proteomes" id="UP000046392">
    <property type="component" value="Unplaced"/>
</dbReference>
<dbReference type="PANTHER" id="PTHR37984">
    <property type="entry name" value="PROTEIN CBG26694"/>
    <property type="match status" value="1"/>
</dbReference>
<evidence type="ECO:0000313" key="7">
    <source>
        <dbReference type="Proteomes" id="UP000046392"/>
    </source>
</evidence>
<dbReference type="InterPro" id="IPR001584">
    <property type="entry name" value="Integrase_cat-core"/>
</dbReference>
<accession>A0A0N5C4H9</accession>
<dbReference type="InterPro" id="IPR050951">
    <property type="entry name" value="Retrovirus_Pol_polyprotein"/>
</dbReference>
<sequence>MIDSGSNICIINKSTYNKLLNTPLTTINKKTREVMTDGGPARLIKIVNNFMVIVNDSVIKLNSLYVGLDLQYDVILGSNVLRVSNFCLNLSFGQLCKAPNTIPQCHFTVLNNNSELTTPIINMLFDKYNLAFSTDDFDLGNCQIFAKKQTYLPIDKINKKNPYYECPLHMQSEALALAEKLVQSNVLSRGMGDVIHPVILIRKPNGKQRFIADLRRVNSITEKMVSQISTANNLLSSLQCFKYISKFDLTQGFFQIKINSDEKRYYGIKIGEHYFYYNTLIQGSKNSSILFVSVMQDIYSTINNFTHSKIYIYVDDIIVVTHTNRQDHIEALECLLQTTIKYGLKLSPDKSQLLATETIFLGNHITQNTRKIEQSHITKLLQKNKPETPSQLLSFLQSIQFYREYFRKIHVDITELYKYTSTDRNLKHKKLNMPTSAWKHYDNIIIELKENTGLHLYIPGYPIEVHCDASSYGIGGMLCQRMDEVYTALSFDYLGEIEADTKGTQELLKKLHKMFTKFGRPEKLHRDNARGNLGKELLEYCNSWRIQTSTSTTKYSRSNCLVERNLRDMQSILSKKLIDYKMSRTKVYWSDLLPEVTYQLNTTPILKCEVTPFQIMFSRKGRNYLDLFLQRYSPYEFSKTDPIFQSSKLALDIVQEHQQAERFRHRERVNVNKNDSSKIKVGQSVYLKDSNPRKAKLSSHYKGPYKVHEISSNHVIITDMNGKKIKCHIKSLKILPSDN</sequence>
<evidence type="ECO:0000313" key="8">
    <source>
        <dbReference type="WBParaSite" id="SPAL_0001286100.1"/>
    </source>
</evidence>
<dbReference type="Gene3D" id="3.30.70.270">
    <property type="match status" value="1"/>
</dbReference>
<dbReference type="SUPFAM" id="SSF53098">
    <property type="entry name" value="Ribonuclease H-like"/>
    <property type="match status" value="1"/>
</dbReference>
<dbReference type="Gene3D" id="3.30.420.10">
    <property type="entry name" value="Ribonuclease H-like superfamily/Ribonuclease H"/>
    <property type="match status" value="1"/>
</dbReference>
<dbReference type="InterPro" id="IPR000477">
    <property type="entry name" value="RT_dom"/>
</dbReference>
<dbReference type="Gene3D" id="3.10.10.10">
    <property type="entry name" value="HIV Type 1 Reverse Transcriptase, subunit A, domain 1"/>
    <property type="match status" value="1"/>
</dbReference>
<organism evidence="7 8">
    <name type="scientific">Strongyloides papillosus</name>
    <name type="common">Intestinal threadworm</name>
    <dbReference type="NCBI Taxonomy" id="174720"/>
    <lineage>
        <taxon>Eukaryota</taxon>
        <taxon>Metazoa</taxon>
        <taxon>Ecdysozoa</taxon>
        <taxon>Nematoda</taxon>
        <taxon>Chromadorea</taxon>
        <taxon>Rhabditida</taxon>
        <taxon>Tylenchina</taxon>
        <taxon>Panagrolaimomorpha</taxon>
        <taxon>Strongyloidoidea</taxon>
        <taxon>Strongyloididae</taxon>
        <taxon>Strongyloides</taxon>
    </lineage>
</organism>
<dbReference type="GO" id="GO:0003676">
    <property type="term" value="F:nucleic acid binding"/>
    <property type="evidence" value="ECO:0007669"/>
    <property type="project" value="InterPro"/>
</dbReference>
<dbReference type="SUPFAM" id="SSF56672">
    <property type="entry name" value="DNA/RNA polymerases"/>
    <property type="match status" value="1"/>
</dbReference>
<keyword evidence="4" id="KW-0378">Hydrolase</keyword>
<proteinExistence type="predicted"/>
<keyword evidence="2" id="KW-0548">Nucleotidyltransferase</keyword>
<dbReference type="GO" id="GO:0016779">
    <property type="term" value="F:nucleotidyltransferase activity"/>
    <property type="evidence" value="ECO:0007669"/>
    <property type="project" value="UniProtKB-KW"/>
</dbReference>
<dbReference type="CDD" id="cd01647">
    <property type="entry name" value="RT_LTR"/>
    <property type="match status" value="1"/>
</dbReference>
<evidence type="ECO:0000256" key="3">
    <source>
        <dbReference type="ARBA" id="ARBA00022722"/>
    </source>
</evidence>
<protein>
    <submittedName>
        <fullName evidence="8">Reverse transcriptase domain-containing protein</fullName>
    </submittedName>
</protein>